<gene>
    <name evidence="2" type="ORF">V6575_18520</name>
</gene>
<sequence>MKLKSLLSAGAVVGASLMFTSLQPLSVKAQEFTASHLEAARQLVIETKALESFDDILPLLAEQTRTLFIQSDPARTQEVVDVSTEVALKLASKRTELNNMVYEVWARRFTEEELIQLADFYRSPIGQKLAKNGPTVTALAIGAARQWQDKISTEMVALVREELDKRAAE</sequence>
<reference evidence="2 3" key="1">
    <citation type="submission" date="2024-02" db="EMBL/GenBank/DDBJ databases">
        <title>Roseibium algae sp. nov., isolated from marine alga (Grateloupia sp.), showing potential in myo-inositol conversion.</title>
        <authorList>
            <person name="Wang Y."/>
        </authorList>
    </citation>
    <scope>NUCLEOTIDE SEQUENCE [LARGE SCALE GENOMIC DNA]</scope>
    <source>
        <strain evidence="2 3">H3510</strain>
    </source>
</reference>
<protein>
    <submittedName>
        <fullName evidence="2">DUF2059 domain-containing protein</fullName>
    </submittedName>
</protein>
<accession>A0ABU8TPK4</accession>
<evidence type="ECO:0000313" key="3">
    <source>
        <dbReference type="Proteomes" id="UP001385499"/>
    </source>
</evidence>
<evidence type="ECO:0000259" key="1">
    <source>
        <dbReference type="Pfam" id="PF09832"/>
    </source>
</evidence>
<organism evidence="2 3">
    <name type="scientific">Roseibium algae</name>
    <dbReference type="NCBI Taxonomy" id="3123038"/>
    <lineage>
        <taxon>Bacteria</taxon>
        <taxon>Pseudomonadati</taxon>
        <taxon>Pseudomonadota</taxon>
        <taxon>Alphaproteobacteria</taxon>
        <taxon>Hyphomicrobiales</taxon>
        <taxon>Stappiaceae</taxon>
        <taxon>Roseibium</taxon>
    </lineage>
</organism>
<proteinExistence type="predicted"/>
<dbReference type="EMBL" id="JBAKIA010000015">
    <property type="protein sequence ID" value="MEJ8476090.1"/>
    <property type="molecule type" value="Genomic_DNA"/>
</dbReference>
<keyword evidence="3" id="KW-1185">Reference proteome</keyword>
<dbReference type="RefSeq" id="WP_340276444.1">
    <property type="nucleotide sequence ID" value="NZ_JBAKIA010000015.1"/>
</dbReference>
<evidence type="ECO:0000313" key="2">
    <source>
        <dbReference type="EMBL" id="MEJ8476090.1"/>
    </source>
</evidence>
<dbReference type="InterPro" id="IPR018637">
    <property type="entry name" value="DUF2059"/>
</dbReference>
<dbReference type="Pfam" id="PF09832">
    <property type="entry name" value="DUF2059"/>
    <property type="match status" value="1"/>
</dbReference>
<feature type="domain" description="DUF2059" evidence="1">
    <location>
        <begin position="96"/>
        <end position="153"/>
    </location>
</feature>
<comment type="caution">
    <text evidence="2">The sequence shown here is derived from an EMBL/GenBank/DDBJ whole genome shotgun (WGS) entry which is preliminary data.</text>
</comment>
<dbReference type="Proteomes" id="UP001385499">
    <property type="component" value="Unassembled WGS sequence"/>
</dbReference>
<name>A0ABU8TPK4_9HYPH</name>